<dbReference type="SUPFAM" id="SSF53474">
    <property type="entry name" value="alpha/beta-Hydrolases"/>
    <property type="match status" value="1"/>
</dbReference>
<dbReference type="AlphaFoldDB" id="A0A5B7ADD0"/>
<organism evidence="2">
    <name type="scientific">Davidia involucrata</name>
    <name type="common">Dove tree</name>
    <dbReference type="NCBI Taxonomy" id="16924"/>
    <lineage>
        <taxon>Eukaryota</taxon>
        <taxon>Viridiplantae</taxon>
        <taxon>Streptophyta</taxon>
        <taxon>Embryophyta</taxon>
        <taxon>Tracheophyta</taxon>
        <taxon>Spermatophyta</taxon>
        <taxon>Magnoliopsida</taxon>
        <taxon>eudicotyledons</taxon>
        <taxon>Gunneridae</taxon>
        <taxon>Pentapetalae</taxon>
        <taxon>asterids</taxon>
        <taxon>Cornales</taxon>
        <taxon>Nyssaceae</taxon>
        <taxon>Davidia</taxon>
    </lineage>
</organism>
<gene>
    <name evidence="1" type="ORF">Din_023366</name>
    <name evidence="2" type="ORF">Din_023369</name>
</gene>
<dbReference type="PANTHER" id="PTHR12265:SF9">
    <property type="entry name" value="DUF829 DOMAIN PROTEIN"/>
    <property type="match status" value="1"/>
</dbReference>
<sequence>MLTNGGGRFYWVRNDSTQKVQGIVVIFAWVSIHESHLKNYVNLYSSLGWNSLVCLADFLNPFFPERATSLAFVVLSELVEELRIRPCPLVLAAFSGGSKACMYKFFQIIEGACEAQLNLDDSKLVRNCISGHIYDSSPVDFTSDLVAQFTLHPTILRMPGSAKLVSLVAKGVTSGLDALFLTRFGSQRSEYWQTLYSSVSLGGPFLILCSENDDRAPYPIICNFAQSLQDLGGSVKLVKWNRSPHLGHYKHYPIQYRAAVTELLEQAVSVHTQNIQRLGERPGMEGTHDEISELICNLQNAAVNSNQGLRRVARGSNDHFFLPSSAEYNNGSESGTLQDKQKVRSVHLPNPLAPTISAHSVLGQILFDACVPKNIEGWDIRFSGSLNGQPFASAHKHSPLTSIKCIRRSRL</sequence>
<dbReference type="InterPro" id="IPR008547">
    <property type="entry name" value="DUF829_TMEM53"/>
</dbReference>
<dbReference type="Pfam" id="PF05705">
    <property type="entry name" value="DUF829"/>
    <property type="match status" value="1"/>
</dbReference>
<dbReference type="EMBL" id="GHES01023369">
    <property type="protein sequence ID" value="MPA53928.1"/>
    <property type="molecule type" value="Transcribed_RNA"/>
</dbReference>
<dbReference type="InterPro" id="IPR029058">
    <property type="entry name" value="AB_hydrolase_fold"/>
</dbReference>
<evidence type="ECO:0008006" key="3">
    <source>
        <dbReference type="Google" id="ProtNLM"/>
    </source>
</evidence>
<accession>A0A5B7ADD0</accession>
<reference evidence="2" key="1">
    <citation type="submission" date="2019-08" db="EMBL/GenBank/DDBJ databases">
        <title>Reference gene set and small RNA set construction with multiple tissues from Davidia involucrata Baill.</title>
        <authorList>
            <person name="Yang H."/>
            <person name="Zhou C."/>
            <person name="Li G."/>
            <person name="Wang J."/>
            <person name="Gao P."/>
            <person name="Wang M."/>
            <person name="Wang R."/>
            <person name="Zhao Y."/>
        </authorList>
    </citation>
    <scope>NUCLEOTIDE SEQUENCE</scope>
    <source>
        <tissue evidence="2">Mixed with DoveR01_LX</tissue>
    </source>
</reference>
<dbReference type="EMBL" id="GHES01023366">
    <property type="protein sequence ID" value="MPA53925.1"/>
    <property type="molecule type" value="Transcribed_RNA"/>
</dbReference>
<proteinExistence type="predicted"/>
<name>A0A5B7ADD0_DAVIN</name>
<protein>
    <recommendedName>
        <fullName evidence="3">Peptide methionine sulfoxide reductase msrA</fullName>
    </recommendedName>
</protein>
<dbReference type="PANTHER" id="PTHR12265">
    <property type="entry name" value="TRANSMEMBRANE PROTEIN 53"/>
    <property type="match status" value="1"/>
</dbReference>
<evidence type="ECO:0000313" key="1">
    <source>
        <dbReference type="EMBL" id="MPA53925.1"/>
    </source>
</evidence>
<evidence type="ECO:0000313" key="2">
    <source>
        <dbReference type="EMBL" id="MPA53928.1"/>
    </source>
</evidence>